<evidence type="ECO:0000256" key="3">
    <source>
        <dbReference type="ARBA" id="ARBA00017959"/>
    </source>
</evidence>
<keyword evidence="6 15" id="KW-0436">Ligase</keyword>
<dbReference type="GO" id="GO:0005737">
    <property type="term" value="C:cytoplasm"/>
    <property type="evidence" value="ECO:0007669"/>
    <property type="project" value="InterPro"/>
</dbReference>
<dbReference type="InterPro" id="IPR018162">
    <property type="entry name" value="Ala-tRNA-ligase_IIc_anticod-bd"/>
</dbReference>
<gene>
    <name evidence="18" type="ORF">NEMVEDRAFT_v1g189992</name>
</gene>
<dbReference type="InterPro" id="IPR009000">
    <property type="entry name" value="Transl_B-barrel_sf"/>
</dbReference>
<comment type="cofactor">
    <cofactor evidence="15">
        <name>Zn(2+)</name>
        <dbReference type="ChEBI" id="CHEBI:29105"/>
    </cofactor>
    <text evidence="15">Binds 1 zinc ion per subunit.</text>
</comment>
<dbReference type="SUPFAM" id="SSF101353">
    <property type="entry name" value="Putative anticodon-binding domain of alanyl-tRNA synthetase (AlaRS)"/>
    <property type="match status" value="1"/>
</dbReference>
<dbReference type="GO" id="GO:0005524">
    <property type="term" value="F:ATP binding"/>
    <property type="evidence" value="ECO:0007669"/>
    <property type="project" value="UniProtKB-UniRule"/>
</dbReference>
<keyword evidence="10 15" id="KW-0067">ATP-binding</keyword>
<dbReference type="InterPro" id="IPR003156">
    <property type="entry name" value="DHHA1_dom"/>
</dbReference>
<feature type="coiled-coil region" evidence="16">
    <location>
        <begin position="754"/>
        <end position="781"/>
    </location>
</feature>
<sequence>MDSSLTAKDIRRKFIDFFVEKHNHTFVPSSSVIPHEDPTLLFANAGMNQYKSIFLGTVDPNSDMSKLKRAVNSQKCIRAGGKHNDLEDVGKDVYHHTFFEMLGNWSFGDFFKKGAIDFAWEFLTEVLKVPKERLYVTYFGGCDGVECDNETKDYWIGKGLDPSRVLPFGMSDNFWEMGDTGPCGPCSEIHYDRIGGRDAKALVNMDDPTVLEIWNLVFIQFNRENDGTLKTLPSQHVDTGMGLERLVSIIQGKMSNYDTDLFTPFFDKIHQATGVQPYGGQVGLADQNGIDMAYRVVADHIRTLTVAMSDGGKPDNVGRGYVLRRILRRCIRYSIEKLNASPGFTASLVSVVIDTLGEFFPELNKDPQQVMDVINEEEVQFLKTLARGRRLFERTASKITDGTIPGDVAWRLYDTYGFPVDLTELMAEERGLRVDMEKYEEAKRRAQEIARGKDSASDDAITLDVHLLDKLQNVMNLPPTIDLPKYSYSSDALGSYVFQPVSGTIKALLHEKEFVNEVPGGEHCGIILDQTSFYAEQGGQIYDEGFMTKEGDEDVEFRVINVQVHGGYVLHVGALEGAIRVGDTMNCLIDEDRRRQCMNNHTATHILNFALRRTLGEADQRGSLVAPNRLRFDFTAKGAMTPEQVKSTELFSKEIVTSDLPVFAKEVALAQAKDVQGLRAIFDEVYPDPVRVVSIGASFDELQPNPQAGYKYSIEFCGGTHLQRSSHMETFVLVSEEAISKGIRRIVALTGPEGLKAEKHCEALEARVEKIRKEVEAESKNLRVKEAGQEITRLIEDINAAVISAWKKEEMRQTLKKVKKIVDNASKAMQAALMTSAADKAKAMITAEPDRTVVVELFDAGSNQKVLDAAMKQFKNLSPLTAVLLLSVDQENKKIICLSQVPKDVTKKGLKADEWTGAIADILGGKSGGKEMSAQASGPNVGSIDKALSEAKQFANMKLQN</sequence>
<dbReference type="InterPro" id="IPR050058">
    <property type="entry name" value="Ala-tRNA_ligase"/>
</dbReference>
<dbReference type="PANTHER" id="PTHR11777:SF9">
    <property type="entry name" value="ALANINE--TRNA LIGASE, CYTOPLASMIC"/>
    <property type="match status" value="1"/>
</dbReference>
<name>A7SHU9_NEMVE</name>
<comment type="function">
    <text evidence="15">Catalyzes the attachment of alanine to tRNA(Ala) in a two-step reaction: alanine is first activated by ATP to form Ala-AMP and then transferred to the acceptor end of tRNA(Ala). Also edits incorrectly charged tRNA(Ala) via its editing domain.</text>
</comment>
<keyword evidence="16" id="KW-0175">Coiled coil</keyword>
<dbReference type="EMBL" id="DS469663">
    <property type="protein sequence ID" value="EDO36689.1"/>
    <property type="molecule type" value="Genomic_DNA"/>
</dbReference>
<evidence type="ECO:0000256" key="4">
    <source>
        <dbReference type="ARBA" id="ARBA00022490"/>
    </source>
</evidence>
<evidence type="ECO:0000256" key="8">
    <source>
        <dbReference type="ARBA" id="ARBA00022741"/>
    </source>
</evidence>
<dbReference type="HOGENOM" id="CLU_004485_5_0_1"/>
<keyword evidence="12 15" id="KW-0648">Protein biosynthesis</keyword>
<dbReference type="InterPro" id="IPR023033">
    <property type="entry name" value="Ala_tRNA_ligase_euk/bac"/>
</dbReference>
<dbReference type="AlphaFoldDB" id="A7SHU9"/>
<dbReference type="PANTHER" id="PTHR11777">
    <property type="entry name" value="ALANYL-TRNA SYNTHETASE"/>
    <property type="match status" value="1"/>
</dbReference>
<evidence type="ECO:0000256" key="10">
    <source>
        <dbReference type="ARBA" id="ARBA00022840"/>
    </source>
</evidence>
<dbReference type="InterPro" id="IPR018164">
    <property type="entry name" value="Ala-tRNA-synth_IIc_N"/>
</dbReference>
<dbReference type="Gene3D" id="2.40.30.130">
    <property type="match status" value="1"/>
</dbReference>
<dbReference type="InterPro" id="IPR018163">
    <property type="entry name" value="Thr/Ala-tRNA-synth_IIc_edit"/>
</dbReference>
<dbReference type="NCBIfam" id="TIGR00344">
    <property type="entry name" value="alaS"/>
    <property type="match status" value="1"/>
</dbReference>
<dbReference type="Pfam" id="PF02272">
    <property type="entry name" value="DHHA1"/>
    <property type="match status" value="1"/>
</dbReference>
<dbReference type="Pfam" id="PF07973">
    <property type="entry name" value="tRNA_SAD"/>
    <property type="match status" value="1"/>
</dbReference>
<dbReference type="InterPro" id="IPR012947">
    <property type="entry name" value="tRNA_SAD"/>
</dbReference>
<dbReference type="GO" id="GO:0000049">
    <property type="term" value="F:tRNA binding"/>
    <property type="evidence" value="ECO:0007669"/>
    <property type="project" value="UniProtKB-KW"/>
</dbReference>
<dbReference type="GO" id="GO:0004813">
    <property type="term" value="F:alanine-tRNA ligase activity"/>
    <property type="evidence" value="ECO:0000318"/>
    <property type="project" value="GO_Central"/>
</dbReference>
<dbReference type="Proteomes" id="UP000001593">
    <property type="component" value="Unassembled WGS sequence"/>
</dbReference>
<dbReference type="SUPFAM" id="SSF50447">
    <property type="entry name" value="Translation proteins"/>
    <property type="match status" value="1"/>
</dbReference>
<dbReference type="KEGG" id="nve:5508178"/>
<evidence type="ECO:0000256" key="9">
    <source>
        <dbReference type="ARBA" id="ARBA00022833"/>
    </source>
</evidence>
<dbReference type="FunFam" id="3.30.930.10:FF:000011">
    <property type="entry name" value="Alanine--tRNA ligase, cytoplasmic"/>
    <property type="match status" value="1"/>
</dbReference>
<evidence type="ECO:0000256" key="15">
    <source>
        <dbReference type="HAMAP-Rule" id="MF_03133"/>
    </source>
</evidence>
<accession>A7SHU9</accession>
<dbReference type="InterPro" id="IPR045864">
    <property type="entry name" value="aa-tRNA-synth_II/BPL/LPL"/>
</dbReference>
<keyword evidence="11 15" id="KW-0694">RNA-binding</keyword>
<evidence type="ECO:0000256" key="7">
    <source>
        <dbReference type="ARBA" id="ARBA00022723"/>
    </source>
</evidence>
<dbReference type="GO" id="GO:0002161">
    <property type="term" value="F:aminoacyl-tRNA deacylase activity"/>
    <property type="evidence" value="ECO:0000318"/>
    <property type="project" value="GO_Central"/>
</dbReference>
<proteinExistence type="inferred from homology"/>
<dbReference type="CDD" id="cd00673">
    <property type="entry name" value="AlaRS_core"/>
    <property type="match status" value="1"/>
</dbReference>
<dbReference type="PROSITE" id="PS50860">
    <property type="entry name" value="AA_TRNA_LIGASE_II_ALA"/>
    <property type="match status" value="1"/>
</dbReference>
<dbReference type="GO" id="GO:0008270">
    <property type="term" value="F:zinc ion binding"/>
    <property type="evidence" value="ECO:0007669"/>
    <property type="project" value="UniProtKB-UniRule"/>
</dbReference>
<feature type="binding site" evidence="15">
    <location>
        <position position="721"/>
    </location>
    <ligand>
        <name>Zn(2+)</name>
        <dbReference type="ChEBI" id="CHEBI:29105"/>
    </ligand>
</feature>
<dbReference type="InterPro" id="IPR018165">
    <property type="entry name" value="Ala-tRNA-synth_IIc_core"/>
</dbReference>
<evidence type="ECO:0000256" key="2">
    <source>
        <dbReference type="ARBA" id="ARBA00013168"/>
    </source>
</evidence>
<evidence type="ECO:0000256" key="16">
    <source>
        <dbReference type="SAM" id="Coils"/>
    </source>
</evidence>
<evidence type="ECO:0000259" key="17">
    <source>
        <dbReference type="PROSITE" id="PS50860"/>
    </source>
</evidence>
<evidence type="ECO:0000256" key="1">
    <source>
        <dbReference type="ARBA" id="ARBA00008429"/>
    </source>
</evidence>
<evidence type="ECO:0000256" key="5">
    <source>
        <dbReference type="ARBA" id="ARBA00022555"/>
    </source>
</evidence>
<dbReference type="Gene3D" id="3.10.310.40">
    <property type="match status" value="1"/>
</dbReference>
<dbReference type="GO" id="GO:0006419">
    <property type="term" value="P:alanyl-tRNA aminoacylation"/>
    <property type="evidence" value="ECO:0000318"/>
    <property type="project" value="GO_Central"/>
</dbReference>
<organism evidence="18 19">
    <name type="scientific">Nematostella vectensis</name>
    <name type="common">Starlet sea anemone</name>
    <dbReference type="NCBI Taxonomy" id="45351"/>
    <lineage>
        <taxon>Eukaryota</taxon>
        <taxon>Metazoa</taxon>
        <taxon>Cnidaria</taxon>
        <taxon>Anthozoa</taxon>
        <taxon>Hexacorallia</taxon>
        <taxon>Actiniaria</taxon>
        <taxon>Edwardsiidae</taxon>
        <taxon>Nematostella</taxon>
    </lineage>
</organism>
<protein>
    <recommendedName>
        <fullName evidence="3">Alanine--tRNA ligase</fullName>
        <ecNumber evidence="2">6.1.1.7</ecNumber>
    </recommendedName>
</protein>
<dbReference type="OrthoDB" id="2423964at2759"/>
<evidence type="ECO:0000313" key="18">
    <source>
        <dbReference type="EMBL" id="EDO36689.1"/>
    </source>
</evidence>
<evidence type="ECO:0000313" key="19">
    <source>
        <dbReference type="Proteomes" id="UP000001593"/>
    </source>
</evidence>
<dbReference type="eggNOG" id="KOG0188">
    <property type="taxonomic scope" value="Eukaryota"/>
</dbReference>
<keyword evidence="5 15" id="KW-0820">tRNA-binding</keyword>
<evidence type="ECO:0000256" key="14">
    <source>
        <dbReference type="ARBA" id="ARBA00048300"/>
    </source>
</evidence>
<dbReference type="Gene3D" id="3.30.980.10">
    <property type="entry name" value="Threonyl-trna Synthetase, Chain A, domain 2"/>
    <property type="match status" value="1"/>
</dbReference>
<dbReference type="OMA" id="NKKDNFW"/>
<evidence type="ECO:0000256" key="6">
    <source>
        <dbReference type="ARBA" id="ARBA00022598"/>
    </source>
</evidence>
<dbReference type="EC" id="6.1.1.7" evidence="2"/>
<comment type="subunit">
    <text evidence="15">Monomer.</text>
</comment>
<dbReference type="STRING" id="45351.A7SHU9"/>
<feature type="binding site" evidence="15">
    <location>
        <position position="601"/>
    </location>
    <ligand>
        <name>Zn(2+)</name>
        <dbReference type="ChEBI" id="CHEBI:29105"/>
    </ligand>
</feature>
<dbReference type="SUPFAM" id="SSF55681">
    <property type="entry name" value="Class II aaRS and biotin synthetases"/>
    <property type="match status" value="1"/>
</dbReference>
<dbReference type="FunFam" id="3.30.980.10:FF:000004">
    <property type="entry name" value="Alanine--tRNA ligase, cytoplasmic"/>
    <property type="match status" value="1"/>
</dbReference>
<comment type="similarity">
    <text evidence="1">Belongs to the class-II aminoacyl-tRNA synthetase family. Alax-L subfamily.</text>
</comment>
<keyword evidence="4" id="KW-0963">Cytoplasm</keyword>
<keyword evidence="7 15" id="KW-0479">Metal-binding</keyword>
<dbReference type="InParanoid" id="A7SHU9"/>
<keyword evidence="19" id="KW-1185">Reference proteome</keyword>
<keyword evidence="9 15" id="KW-0862">Zinc</keyword>
<dbReference type="InterPro" id="IPR002318">
    <property type="entry name" value="Ala-tRNA-lgiase_IIc"/>
</dbReference>
<dbReference type="FunFam" id="3.10.310.40:FF:000002">
    <property type="entry name" value="alanine--tRNA ligase, cytoplasmic"/>
    <property type="match status" value="1"/>
</dbReference>
<feature type="binding site" evidence="15">
    <location>
        <position position="717"/>
    </location>
    <ligand>
        <name>Zn(2+)</name>
        <dbReference type="ChEBI" id="CHEBI:29105"/>
    </ligand>
</feature>
<dbReference type="SMART" id="SM00863">
    <property type="entry name" value="tRNA_SAD"/>
    <property type="match status" value="1"/>
</dbReference>
<comment type="domain">
    <text evidence="15">Consists of three domains; the N-terminal catalytic domain, the editing domain and the C-terminal C-Ala domain. The editing domain removes incorrectly charged amino acids, while the C-Ala domain, along with tRNA(Ala), serves as a bridge to cooperatively bring together the editing and aminoacylation centers thus stimulating deacylation of misacylated tRNAs.</text>
</comment>
<dbReference type="PhylomeDB" id="A7SHU9"/>
<dbReference type="Pfam" id="PF01411">
    <property type="entry name" value="tRNA-synt_2c"/>
    <property type="match status" value="1"/>
</dbReference>
<keyword evidence="8 15" id="KW-0547">Nucleotide-binding</keyword>
<dbReference type="Gene3D" id="3.30.930.10">
    <property type="entry name" value="Bira Bifunctional Protein, Domain 2"/>
    <property type="match status" value="1"/>
</dbReference>
<keyword evidence="13 15" id="KW-0030">Aminoacyl-tRNA synthetase</keyword>
<dbReference type="PRINTS" id="PR00980">
    <property type="entry name" value="TRNASYNTHALA"/>
</dbReference>
<feature type="domain" description="Alanyl-transfer RNA synthetases family profile" evidence="17">
    <location>
        <begin position="5"/>
        <end position="760"/>
    </location>
</feature>
<comment type="catalytic activity">
    <reaction evidence="14 15">
        <text>tRNA(Ala) + L-alanine + ATP = L-alanyl-tRNA(Ala) + AMP + diphosphate</text>
        <dbReference type="Rhea" id="RHEA:12540"/>
        <dbReference type="Rhea" id="RHEA-COMP:9657"/>
        <dbReference type="Rhea" id="RHEA-COMP:9923"/>
        <dbReference type="ChEBI" id="CHEBI:30616"/>
        <dbReference type="ChEBI" id="CHEBI:33019"/>
        <dbReference type="ChEBI" id="CHEBI:57972"/>
        <dbReference type="ChEBI" id="CHEBI:78442"/>
        <dbReference type="ChEBI" id="CHEBI:78497"/>
        <dbReference type="ChEBI" id="CHEBI:456215"/>
        <dbReference type="EC" id="6.1.1.7"/>
    </reaction>
</comment>
<dbReference type="SUPFAM" id="SSF55186">
    <property type="entry name" value="ThrRS/AlaRS common domain"/>
    <property type="match status" value="1"/>
</dbReference>
<dbReference type="HAMAP" id="MF_00036_B">
    <property type="entry name" value="Ala_tRNA_synth_B"/>
    <property type="match status" value="1"/>
</dbReference>
<evidence type="ECO:0000256" key="11">
    <source>
        <dbReference type="ARBA" id="ARBA00022884"/>
    </source>
</evidence>
<evidence type="ECO:0000256" key="13">
    <source>
        <dbReference type="ARBA" id="ARBA00023146"/>
    </source>
</evidence>
<reference evidence="18 19" key="1">
    <citation type="journal article" date="2007" name="Science">
        <title>Sea anemone genome reveals ancestral eumetazoan gene repertoire and genomic organization.</title>
        <authorList>
            <person name="Putnam N.H."/>
            <person name="Srivastava M."/>
            <person name="Hellsten U."/>
            <person name="Dirks B."/>
            <person name="Chapman J."/>
            <person name="Salamov A."/>
            <person name="Terry A."/>
            <person name="Shapiro H."/>
            <person name="Lindquist E."/>
            <person name="Kapitonov V.V."/>
            <person name="Jurka J."/>
            <person name="Genikhovich G."/>
            <person name="Grigoriev I.V."/>
            <person name="Lucas S.M."/>
            <person name="Steele R.E."/>
            <person name="Finnerty J.R."/>
            <person name="Technau U."/>
            <person name="Martindale M.Q."/>
            <person name="Rokhsar D.S."/>
        </authorList>
    </citation>
    <scope>NUCLEOTIDE SEQUENCE [LARGE SCALE GENOMIC DNA]</scope>
    <source>
        <strain evidence="19">CH2 X CH6</strain>
    </source>
</reference>
<evidence type="ECO:0000256" key="12">
    <source>
        <dbReference type="ARBA" id="ARBA00022917"/>
    </source>
</evidence>
<feature type="binding site" evidence="15">
    <location>
        <position position="605"/>
    </location>
    <ligand>
        <name>Zn(2+)</name>
        <dbReference type="ChEBI" id="CHEBI:29105"/>
    </ligand>
</feature>